<accession>A0ABW2P915</accession>
<comment type="caution">
    <text evidence="1">The sequence shown here is derived from an EMBL/GenBank/DDBJ whole genome shotgun (WGS) entry which is preliminary data.</text>
</comment>
<evidence type="ECO:0000313" key="1">
    <source>
        <dbReference type="EMBL" id="MFC7384725.1"/>
    </source>
</evidence>
<reference evidence="2" key="1">
    <citation type="journal article" date="2019" name="Int. J. Syst. Evol. Microbiol.">
        <title>The Global Catalogue of Microorganisms (GCM) 10K type strain sequencing project: providing services to taxonomists for standard genome sequencing and annotation.</title>
        <authorList>
            <consortium name="The Broad Institute Genomics Platform"/>
            <consortium name="The Broad Institute Genome Sequencing Center for Infectious Disease"/>
            <person name="Wu L."/>
            <person name="Ma J."/>
        </authorList>
    </citation>
    <scope>NUCLEOTIDE SEQUENCE [LARGE SCALE GENOMIC DNA]</scope>
    <source>
        <strain evidence="2">CECT 7649</strain>
    </source>
</reference>
<keyword evidence="2" id="KW-1185">Reference proteome</keyword>
<gene>
    <name evidence="1" type="ORF">ACFQSB_21105</name>
</gene>
<evidence type="ECO:0000313" key="2">
    <source>
        <dbReference type="Proteomes" id="UP001596496"/>
    </source>
</evidence>
<protein>
    <submittedName>
        <fullName evidence="1">Uncharacterized protein</fullName>
    </submittedName>
</protein>
<dbReference type="Proteomes" id="UP001596496">
    <property type="component" value="Unassembled WGS sequence"/>
</dbReference>
<organism evidence="1 2">
    <name type="scientific">Sphaerisporangium rhizosphaerae</name>
    <dbReference type="NCBI Taxonomy" id="2269375"/>
    <lineage>
        <taxon>Bacteria</taxon>
        <taxon>Bacillati</taxon>
        <taxon>Actinomycetota</taxon>
        <taxon>Actinomycetes</taxon>
        <taxon>Streptosporangiales</taxon>
        <taxon>Streptosporangiaceae</taxon>
        <taxon>Sphaerisporangium</taxon>
    </lineage>
</organism>
<dbReference type="EMBL" id="JBHTCG010000013">
    <property type="protein sequence ID" value="MFC7384725.1"/>
    <property type="molecule type" value="Genomic_DNA"/>
</dbReference>
<dbReference type="RefSeq" id="WP_380828549.1">
    <property type="nucleotide sequence ID" value="NZ_JBHTCG010000013.1"/>
</dbReference>
<sequence>MFDITHMTYARVAPGAATRRPQLQAVESEVEKFLNDHIASLWRMAAKPDAPPPGVFMDLEAQVLFRHLYLGDDEDFLKSVDLLTKRLVERMNGRTSAGLLLCLRAEAATQRIAGVLKLQVVAPNGATLEELESGEVKLSAITNVLDKPGDLQKGALVAAGLPDGQVLCGDRLTNQAGYFPQAFGIQVFSRPSVGTGVLFDALADCADDLPGKVAPVLHRVERGAPAEVLEALGHLVPELDEDVQSEVLSLMDRASRPVAVIDTSREVTSKILAGDITISGPPRAIDQVRIEGSSTNGWRIVIHTPDEPVRKRH</sequence>
<name>A0ABW2P915_9ACTN</name>
<proteinExistence type="predicted"/>